<comment type="catalytic activity">
    <reaction evidence="12">
        <text>(3R)-1,4-thiomorpholine-3-carboxylate + NADP(+) = 3,4-dehydrothiomorpholine-3-carboxylate + NADPH + 2 H(+)</text>
        <dbReference type="Rhea" id="RHEA:12500"/>
        <dbReference type="ChEBI" id="CHEBI:15378"/>
        <dbReference type="ChEBI" id="CHEBI:57783"/>
        <dbReference type="ChEBI" id="CHEBI:58349"/>
        <dbReference type="ChEBI" id="CHEBI:58517"/>
        <dbReference type="ChEBI" id="CHEBI:176873"/>
        <dbReference type="EC" id="1.5.1.25"/>
    </reaction>
    <physiologicalReaction direction="right-to-left" evidence="12">
        <dbReference type="Rhea" id="RHEA:12502"/>
    </physiologicalReaction>
</comment>
<comment type="catalytic activity">
    <reaction evidence="11">
        <text>(S)-cystathionine ketimine + NADH + 2 H(+) = (3R,5S)-2,3,5,6,7-pentahydro-1,4-thiazepine-3,5-dicarboxylate + NAD(+)</text>
        <dbReference type="Rhea" id="RHEA:68032"/>
        <dbReference type="ChEBI" id="CHEBI:15378"/>
        <dbReference type="ChEBI" id="CHEBI:57540"/>
        <dbReference type="ChEBI" id="CHEBI:57945"/>
        <dbReference type="ChEBI" id="CHEBI:176808"/>
        <dbReference type="ChEBI" id="CHEBI:176810"/>
    </reaction>
    <physiologicalReaction direction="left-to-right" evidence="11">
        <dbReference type="Rhea" id="RHEA:68033"/>
    </physiologicalReaction>
</comment>
<comment type="catalytic activity">
    <reaction evidence="14">
        <text>L-pipecolate + NADP(+) = Delta(1)-piperideine-2-carboxylate + NADPH + H(+)</text>
        <dbReference type="Rhea" id="RHEA:12524"/>
        <dbReference type="ChEBI" id="CHEBI:15378"/>
        <dbReference type="ChEBI" id="CHEBI:57783"/>
        <dbReference type="ChEBI" id="CHEBI:58349"/>
        <dbReference type="ChEBI" id="CHEBI:61185"/>
        <dbReference type="ChEBI" id="CHEBI:77631"/>
        <dbReference type="EC" id="1.5.1.1"/>
    </reaction>
    <physiologicalReaction direction="right-to-left" evidence="14">
        <dbReference type="Rhea" id="RHEA:12526"/>
    </physiologicalReaction>
</comment>
<dbReference type="GO" id="GO:0050241">
    <property type="term" value="F:pyrroline-2-carboxylate reductase activity"/>
    <property type="evidence" value="ECO:0007669"/>
    <property type="project" value="UniProtKB-EC"/>
</dbReference>
<comment type="catalytic activity">
    <reaction evidence="9">
        <text>(S)-cystathionine ketimine + NADPH + 2 H(+) = (3R,5S)-2,3,5,6,7-pentahydro-1,4-thiazepine-3,5-dicarboxylate + NADP(+)</text>
        <dbReference type="Rhea" id="RHEA:68036"/>
        <dbReference type="ChEBI" id="CHEBI:15378"/>
        <dbReference type="ChEBI" id="CHEBI:57783"/>
        <dbReference type="ChEBI" id="CHEBI:58349"/>
        <dbReference type="ChEBI" id="CHEBI:176808"/>
        <dbReference type="ChEBI" id="CHEBI:176810"/>
    </reaction>
    <physiologicalReaction direction="left-to-right" evidence="9">
        <dbReference type="Rhea" id="RHEA:68037"/>
    </physiologicalReaction>
</comment>
<dbReference type="EMBL" id="JAPWTK010000023">
    <property type="protein sequence ID" value="KAJ8957372.1"/>
    <property type="molecule type" value="Genomic_DNA"/>
</dbReference>
<evidence type="ECO:0000256" key="2">
    <source>
        <dbReference type="ARBA" id="ARBA00012883"/>
    </source>
</evidence>
<evidence type="ECO:0000313" key="18">
    <source>
        <dbReference type="EMBL" id="KAJ8957372.1"/>
    </source>
</evidence>
<keyword evidence="19" id="KW-1185">Reference proteome</keyword>
<evidence type="ECO:0000256" key="9">
    <source>
        <dbReference type="ARBA" id="ARBA00093227"/>
    </source>
</evidence>
<dbReference type="GO" id="GO:0005737">
    <property type="term" value="C:cytoplasm"/>
    <property type="evidence" value="ECO:0007669"/>
    <property type="project" value="TreeGrafter"/>
</dbReference>
<evidence type="ECO:0000256" key="14">
    <source>
        <dbReference type="ARBA" id="ARBA00093273"/>
    </source>
</evidence>
<dbReference type="Pfam" id="PF02423">
    <property type="entry name" value="OCD_Mu_crystall"/>
    <property type="match status" value="1"/>
</dbReference>
<dbReference type="PANTHER" id="PTHR13812">
    <property type="entry name" value="KETIMINE REDUCTASE MU-CRYSTALLIN"/>
    <property type="match status" value="1"/>
</dbReference>
<dbReference type="EC" id="1.5.1.1" evidence="16"/>
<dbReference type="EC" id="1.5.1.25" evidence="2"/>
<evidence type="ECO:0000256" key="17">
    <source>
        <dbReference type="ARBA" id="ARBA00093650"/>
    </source>
</evidence>
<evidence type="ECO:0000256" key="8">
    <source>
        <dbReference type="ARBA" id="ARBA00093226"/>
    </source>
</evidence>
<accession>A0AAV8Z0N1</accession>
<evidence type="ECO:0000256" key="11">
    <source>
        <dbReference type="ARBA" id="ARBA00093250"/>
    </source>
</evidence>
<sequence length="355" mass="39330">MLFINDQEVLNVLNWEETFEAIETAMIIDGDGLLLTMPGYLEDNKYGALACKLVTAFNNNDKLEKPLPVINANIALFDQQTGLLNAVIAGTEITKWRTAAASAVATKQLFLNNSKECKILALLGCGVQGKIHAEAFHHFFGFTEIRLWNRTTEKAREMANELNRKFSTTKFKCVPKNEECVKDADVIVTATFATSPIVEFEWVKEGAHINAVGAGTTHHSELSEKLYMNSDVYVDHWAGAKQELSGLEELGVKFKGEMGNVIAGDLPRSAPNRITVFQSLGKCPRKVFVDEERQNVNTISILFGHSVTNPLDARSLFPTPLVSDRGTGIDNTIVDRASVQYKKANAYCYCLPLHN</sequence>
<evidence type="ECO:0000256" key="15">
    <source>
        <dbReference type="ARBA" id="ARBA00093567"/>
    </source>
</evidence>
<evidence type="ECO:0000256" key="5">
    <source>
        <dbReference type="ARBA" id="ARBA00093190"/>
    </source>
</evidence>
<dbReference type="AlphaFoldDB" id="A0AAV8Z0N1"/>
<organism evidence="18 19">
    <name type="scientific">Aromia moschata</name>
    <dbReference type="NCBI Taxonomy" id="1265417"/>
    <lineage>
        <taxon>Eukaryota</taxon>
        <taxon>Metazoa</taxon>
        <taxon>Ecdysozoa</taxon>
        <taxon>Arthropoda</taxon>
        <taxon>Hexapoda</taxon>
        <taxon>Insecta</taxon>
        <taxon>Pterygota</taxon>
        <taxon>Neoptera</taxon>
        <taxon>Endopterygota</taxon>
        <taxon>Coleoptera</taxon>
        <taxon>Polyphaga</taxon>
        <taxon>Cucujiformia</taxon>
        <taxon>Chrysomeloidea</taxon>
        <taxon>Cerambycidae</taxon>
        <taxon>Cerambycinae</taxon>
        <taxon>Callichromatini</taxon>
        <taxon>Aromia</taxon>
    </lineage>
</organism>
<comment type="catalytic activity">
    <reaction evidence="8">
        <text>(3R)-1,4-thiomorpholine-3-carboxylate + NAD(+) = 3,4-dehydrothiomorpholine-3-carboxylate + NADH + 2 H(+)</text>
        <dbReference type="Rhea" id="RHEA:12504"/>
        <dbReference type="ChEBI" id="CHEBI:15378"/>
        <dbReference type="ChEBI" id="CHEBI:57540"/>
        <dbReference type="ChEBI" id="CHEBI:57945"/>
        <dbReference type="ChEBI" id="CHEBI:58517"/>
        <dbReference type="ChEBI" id="CHEBI:176873"/>
        <dbReference type="EC" id="1.5.1.25"/>
    </reaction>
    <physiologicalReaction direction="right-to-left" evidence="8">
        <dbReference type="Rhea" id="RHEA:12506"/>
    </physiologicalReaction>
</comment>
<comment type="catalytic activity">
    <reaction evidence="5">
        <text>L-pipecolate + NAD(+) = Delta(1)-piperideine-2-carboxylate + NADH + H(+)</text>
        <dbReference type="Rhea" id="RHEA:30807"/>
        <dbReference type="ChEBI" id="CHEBI:15378"/>
        <dbReference type="ChEBI" id="CHEBI:57540"/>
        <dbReference type="ChEBI" id="CHEBI:57945"/>
        <dbReference type="ChEBI" id="CHEBI:61185"/>
        <dbReference type="ChEBI" id="CHEBI:77631"/>
        <dbReference type="EC" id="1.5.1.1"/>
    </reaction>
    <physiologicalReaction direction="right-to-left" evidence="5">
        <dbReference type="Rhea" id="RHEA:30809"/>
    </physiologicalReaction>
</comment>
<evidence type="ECO:0000313" key="19">
    <source>
        <dbReference type="Proteomes" id="UP001162162"/>
    </source>
</evidence>
<gene>
    <name evidence="18" type="ORF">NQ318_004851</name>
</gene>
<comment type="catalytic activity">
    <reaction evidence="7">
        <text>L-proline + NADP(+) = 1-pyrroline-2-carboxylate + NADPH + H(+)</text>
        <dbReference type="Rhea" id="RHEA:20317"/>
        <dbReference type="ChEBI" id="CHEBI:15378"/>
        <dbReference type="ChEBI" id="CHEBI:39785"/>
        <dbReference type="ChEBI" id="CHEBI:57783"/>
        <dbReference type="ChEBI" id="CHEBI:58349"/>
        <dbReference type="ChEBI" id="CHEBI:60039"/>
        <dbReference type="EC" id="1.5.1.1"/>
    </reaction>
    <physiologicalReaction direction="right-to-left" evidence="7">
        <dbReference type="Rhea" id="RHEA:20319"/>
    </physiologicalReaction>
</comment>
<dbReference type="InterPro" id="IPR003462">
    <property type="entry name" value="ODC_Mu_crystall"/>
</dbReference>
<comment type="caution">
    <text evidence="18">The sequence shown here is derived from an EMBL/GenBank/DDBJ whole genome shotgun (WGS) entry which is preliminary data.</text>
</comment>
<comment type="catalytic activity">
    <reaction evidence="6">
        <text>Delta(2)-thiazoline-2-carboxylate + NADPH + 2 H(+) = L-thiazolidine-2-carboxylate + NADP(+)</text>
        <dbReference type="Rhea" id="RHEA:68072"/>
        <dbReference type="ChEBI" id="CHEBI:15378"/>
        <dbReference type="ChEBI" id="CHEBI:57783"/>
        <dbReference type="ChEBI" id="CHEBI:58349"/>
        <dbReference type="ChEBI" id="CHEBI:176895"/>
        <dbReference type="ChEBI" id="CHEBI:176896"/>
    </reaction>
    <physiologicalReaction direction="left-to-right" evidence="6">
        <dbReference type="Rhea" id="RHEA:68073"/>
    </physiologicalReaction>
</comment>
<evidence type="ECO:0000256" key="12">
    <source>
        <dbReference type="ARBA" id="ARBA00093263"/>
    </source>
</evidence>
<dbReference type="Gene3D" id="3.30.1780.10">
    <property type="entry name" value="ornithine cyclodeaminase, domain 1"/>
    <property type="match status" value="1"/>
</dbReference>
<evidence type="ECO:0000256" key="10">
    <source>
        <dbReference type="ARBA" id="ARBA00093248"/>
    </source>
</evidence>
<dbReference type="GO" id="GO:0047127">
    <property type="term" value="F:thiomorpholine-carboxylate dehydrogenase activity"/>
    <property type="evidence" value="ECO:0007669"/>
    <property type="project" value="UniProtKB-EC"/>
</dbReference>
<evidence type="ECO:0000256" key="3">
    <source>
        <dbReference type="ARBA" id="ARBA00015173"/>
    </source>
</evidence>
<reference evidence="18" key="1">
    <citation type="journal article" date="2023" name="Insect Mol. Biol.">
        <title>Genome sequencing provides insights into the evolution of gene families encoding plant cell wall-degrading enzymes in longhorned beetles.</title>
        <authorList>
            <person name="Shin N.R."/>
            <person name="Okamura Y."/>
            <person name="Kirsch R."/>
            <person name="Pauchet Y."/>
        </authorList>
    </citation>
    <scope>NUCLEOTIDE SEQUENCE</scope>
    <source>
        <strain evidence="18">AMC_N1</strain>
    </source>
</reference>
<evidence type="ECO:0000256" key="1">
    <source>
        <dbReference type="ARBA" id="ARBA00008903"/>
    </source>
</evidence>
<proteinExistence type="inferred from homology"/>
<name>A0AAV8Z0N1_9CUCU</name>
<evidence type="ECO:0000256" key="6">
    <source>
        <dbReference type="ARBA" id="ARBA00093197"/>
    </source>
</evidence>
<evidence type="ECO:0000256" key="4">
    <source>
        <dbReference type="ARBA" id="ARBA00033420"/>
    </source>
</evidence>
<dbReference type="InterPro" id="IPR036291">
    <property type="entry name" value="NAD(P)-bd_dom_sf"/>
</dbReference>
<comment type="catalytic activity">
    <reaction evidence="10">
        <text>(R)-lanthionine ketimine + NADPH + 2 H(+) = (3R,5R)-1,4-thiomorpholine-3,5-dicarboxylate + NADP(+)</text>
        <dbReference type="Rhea" id="RHEA:68040"/>
        <dbReference type="ChEBI" id="CHEBI:15378"/>
        <dbReference type="ChEBI" id="CHEBI:57783"/>
        <dbReference type="ChEBI" id="CHEBI:58349"/>
        <dbReference type="ChEBI" id="CHEBI:176891"/>
        <dbReference type="ChEBI" id="CHEBI:176892"/>
    </reaction>
    <physiologicalReaction direction="left-to-right" evidence="10">
        <dbReference type="Rhea" id="RHEA:68041"/>
    </physiologicalReaction>
</comment>
<dbReference type="Gene3D" id="3.40.50.720">
    <property type="entry name" value="NAD(P)-binding Rossmann-like Domain"/>
    <property type="match status" value="1"/>
</dbReference>
<evidence type="ECO:0000256" key="13">
    <source>
        <dbReference type="ARBA" id="ARBA00093264"/>
    </source>
</evidence>
<protein>
    <recommendedName>
        <fullName evidence="3">Ketimine reductase mu-crystallin</fullName>
        <ecNumber evidence="16">1.5.1.1</ecNumber>
        <ecNumber evidence="2">1.5.1.25</ecNumber>
    </recommendedName>
    <alternativeName>
        <fullName evidence="17">1-piperideine-2-carboxylate/1-pyrroline-2-carboxylate reductase</fullName>
    </alternativeName>
    <alternativeName>
        <fullName evidence="4">NADP-regulated thyroid-hormone-binding protein</fullName>
    </alternativeName>
</protein>
<evidence type="ECO:0000256" key="16">
    <source>
        <dbReference type="ARBA" id="ARBA00093598"/>
    </source>
</evidence>
<dbReference type="Proteomes" id="UP001162162">
    <property type="component" value="Unassembled WGS sequence"/>
</dbReference>
<comment type="subunit">
    <text evidence="15">Homodimer. Binds the thyroid hormone triiodothyronine (T3); T3 binding inhibits enzymatic activity.</text>
</comment>
<comment type="similarity">
    <text evidence="1">Belongs to the ornithine cyclodeaminase/mu-crystallin family.</text>
</comment>
<dbReference type="GO" id="GO:0042562">
    <property type="term" value="F:hormone binding"/>
    <property type="evidence" value="ECO:0007669"/>
    <property type="project" value="TreeGrafter"/>
</dbReference>
<dbReference type="PANTHER" id="PTHR13812:SF19">
    <property type="entry name" value="KETIMINE REDUCTASE MU-CRYSTALLIN"/>
    <property type="match status" value="1"/>
</dbReference>
<dbReference type="InterPro" id="IPR023401">
    <property type="entry name" value="ODC_N"/>
</dbReference>
<evidence type="ECO:0000256" key="7">
    <source>
        <dbReference type="ARBA" id="ARBA00093203"/>
    </source>
</evidence>
<comment type="catalytic activity">
    <reaction evidence="13">
        <text>L-proline + NAD(+) = 1-pyrroline-2-carboxylate + NADH + H(+)</text>
        <dbReference type="Rhea" id="RHEA:20321"/>
        <dbReference type="ChEBI" id="CHEBI:15378"/>
        <dbReference type="ChEBI" id="CHEBI:39785"/>
        <dbReference type="ChEBI" id="CHEBI:57540"/>
        <dbReference type="ChEBI" id="CHEBI:57945"/>
        <dbReference type="ChEBI" id="CHEBI:60039"/>
        <dbReference type="EC" id="1.5.1.1"/>
    </reaction>
    <physiologicalReaction direction="right-to-left" evidence="13">
        <dbReference type="Rhea" id="RHEA:20323"/>
    </physiologicalReaction>
</comment>
<dbReference type="SUPFAM" id="SSF51735">
    <property type="entry name" value="NAD(P)-binding Rossmann-fold domains"/>
    <property type="match status" value="1"/>
</dbReference>